<accession>A0A498KR16</accession>
<reference evidence="1 2" key="1">
    <citation type="submission" date="2018-10" db="EMBL/GenBank/DDBJ databases">
        <title>A high-quality apple genome assembly.</title>
        <authorList>
            <person name="Hu J."/>
        </authorList>
    </citation>
    <scope>NUCLEOTIDE SEQUENCE [LARGE SCALE GENOMIC DNA]</scope>
    <source>
        <strain evidence="2">cv. HFTH1</strain>
        <tissue evidence="1">Young leaf</tissue>
    </source>
</reference>
<organism evidence="1 2">
    <name type="scientific">Malus domestica</name>
    <name type="common">Apple</name>
    <name type="synonym">Pyrus malus</name>
    <dbReference type="NCBI Taxonomy" id="3750"/>
    <lineage>
        <taxon>Eukaryota</taxon>
        <taxon>Viridiplantae</taxon>
        <taxon>Streptophyta</taxon>
        <taxon>Embryophyta</taxon>
        <taxon>Tracheophyta</taxon>
        <taxon>Spermatophyta</taxon>
        <taxon>Magnoliopsida</taxon>
        <taxon>eudicotyledons</taxon>
        <taxon>Gunneridae</taxon>
        <taxon>Pentapetalae</taxon>
        <taxon>rosids</taxon>
        <taxon>fabids</taxon>
        <taxon>Rosales</taxon>
        <taxon>Rosaceae</taxon>
        <taxon>Amygdaloideae</taxon>
        <taxon>Maleae</taxon>
        <taxon>Malus</taxon>
    </lineage>
</organism>
<dbReference type="AlphaFoldDB" id="A0A498KR16"/>
<proteinExistence type="predicted"/>
<comment type="caution">
    <text evidence="1">The sequence shown here is derived from an EMBL/GenBank/DDBJ whole genome shotgun (WGS) entry which is preliminary data.</text>
</comment>
<gene>
    <name evidence="1" type="ORF">DVH24_022254</name>
</gene>
<evidence type="ECO:0000313" key="1">
    <source>
        <dbReference type="EMBL" id="RXI10006.1"/>
    </source>
</evidence>
<dbReference type="Proteomes" id="UP000290289">
    <property type="component" value="Unassembled WGS sequence"/>
</dbReference>
<evidence type="ECO:0000313" key="2">
    <source>
        <dbReference type="Proteomes" id="UP000290289"/>
    </source>
</evidence>
<keyword evidence="2" id="KW-1185">Reference proteome</keyword>
<protein>
    <submittedName>
        <fullName evidence="1">Uncharacterized protein</fullName>
    </submittedName>
</protein>
<name>A0A498KR16_MALDO</name>
<sequence>MSIRSSENLTVRFYMSPYQRWQQRLKNRRKNLK</sequence>
<dbReference type="EMBL" id="RDQH01000067">
    <property type="protein sequence ID" value="RXI10006.1"/>
    <property type="molecule type" value="Genomic_DNA"/>
</dbReference>